<name>A0ABS6NA16_9RHOB</name>
<gene>
    <name evidence="2" type="ORF">KUH32_13935</name>
</gene>
<dbReference type="PANTHER" id="PTHR24567:SF74">
    <property type="entry name" value="HTH-TYPE TRANSCRIPTIONAL REGULATOR ARCR"/>
    <property type="match status" value="1"/>
</dbReference>
<reference evidence="2" key="1">
    <citation type="submission" date="2021-06" db="EMBL/GenBank/DDBJ databases">
        <title>Thalassococcus sp. CAU 1522 isolated from sea sand, Republic of Korea.</title>
        <authorList>
            <person name="Kim W."/>
        </authorList>
    </citation>
    <scope>NUCLEOTIDE SEQUENCE</scope>
    <source>
        <strain evidence="2">CAU 1522</strain>
    </source>
</reference>
<accession>A0ABS6NA16</accession>
<dbReference type="SMART" id="SM00100">
    <property type="entry name" value="cNMP"/>
    <property type="match status" value="1"/>
</dbReference>
<keyword evidence="3" id="KW-1185">Reference proteome</keyword>
<protein>
    <submittedName>
        <fullName evidence="2">Crp/Fnr family transcriptional regulator</fullName>
    </submittedName>
</protein>
<dbReference type="RefSeq" id="WP_217779213.1">
    <property type="nucleotide sequence ID" value="NZ_JAHRWL010000002.1"/>
</dbReference>
<dbReference type="CDD" id="cd00038">
    <property type="entry name" value="CAP_ED"/>
    <property type="match status" value="1"/>
</dbReference>
<dbReference type="PROSITE" id="PS50042">
    <property type="entry name" value="CNMP_BINDING_3"/>
    <property type="match status" value="1"/>
</dbReference>
<proteinExistence type="predicted"/>
<dbReference type="Pfam" id="PF00027">
    <property type="entry name" value="cNMP_binding"/>
    <property type="match status" value="1"/>
</dbReference>
<comment type="caution">
    <text evidence="2">The sequence shown here is derived from an EMBL/GenBank/DDBJ whole genome shotgun (WGS) entry which is preliminary data.</text>
</comment>
<dbReference type="InterPro" id="IPR050397">
    <property type="entry name" value="Env_Response_Regulators"/>
</dbReference>
<evidence type="ECO:0000313" key="3">
    <source>
        <dbReference type="Proteomes" id="UP001166293"/>
    </source>
</evidence>
<sequence length="188" mass="19866">MIGPPFDSLPEAALRRVALAQGDRLFAEADRADAIFAIETGSVHLVRVTVEGQRVVIARAGPGATLAEAALFADRYHCDAVAIEPAMAWRIDKSAVLAALRAGGDFAETLCAHLAGQVRQERLRREIIAIRSAEDRVLAALVGLGQPGTVTAFAAEIGLTQEACARALTRLVAAGRVSKVARGRYAAR</sequence>
<dbReference type="InterPro" id="IPR000595">
    <property type="entry name" value="cNMP-bd_dom"/>
</dbReference>
<dbReference type="Proteomes" id="UP001166293">
    <property type="component" value="Unassembled WGS sequence"/>
</dbReference>
<evidence type="ECO:0000313" key="2">
    <source>
        <dbReference type="EMBL" id="MBV2360863.1"/>
    </source>
</evidence>
<evidence type="ECO:0000259" key="1">
    <source>
        <dbReference type="PROSITE" id="PS50042"/>
    </source>
</evidence>
<dbReference type="PANTHER" id="PTHR24567">
    <property type="entry name" value="CRP FAMILY TRANSCRIPTIONAL REGULATORY PROTEIN"/>
    <property type="match status" value="1"/>
</dbReference>
<organism evidence="2 3">
    <name type="scientific">Thalassococcus arenae</name>
    <dbReference type="NCBI Taxonomy" id="2851652"/>
    <lineage>
        <taxon>Bacteria</taxon>
        <taxon>Pseudomonadati</taxon>
        <taxon>Pseudomonadota</taxon>
        <taxon>Alphaproteobacteria</taxon>
        <taxon>Rhodobacterales</taxon>
        <taxon>Roseobacteraceae</taxon>
        <taxon>Thalassococcus</taxon>
    </lineage>
</organism>
<dbReference type="EMBL" id="JAHRWL010000002">
    <property type="protein sequence ID" value="MBV2360863.1"/>
    <property type="molecule type" value="Genomic_DNA"/>
</dbReference>
<feature type="domain" description="Cyclic nucleotide-binding" evidence="1">
    <location>
        <begin position="13"/>
        <end position="100"/>
    </location>
</feature>